<name>A0A418XWG3_9GAMM</name>
<comment type="caution">
    <text evidence="6">The sequence shown here is derived from an EMBL/GenBank/DDBJ whole genome shotgun (WGS) entry which is preliminary data.</text>
</comment>
<keyword evidence="6" id="KW-0378">Hydrolase</keyword>
<evidence type="ECO:0000313" key="6">
    <source>
        <dbReference type="EMBL" id="RJG17156.1"/>
    </source>
</evidence>
<dbReference type="RefSeq" id="WP_119918071.1">
    <property type="nucleotide sequence ID" value="NZ_QYYA01000003.1"/>
</dbReference>
<dbReference type="GO" id="GO:0005737">
    <property type="term" value="C:cytoplasm"/>
    <property type="evidence" value="ECO:0007669"/>
    <property type="project" value="TreeGrafter"/>
</dbReference>
<dbReference type="SUPFAM" id="SSF52540">
    <property type="entry name" value="P-loop containing nucleoside triphosphate hydrolases"/>
    <property type="match status" value="1"/>
</dbReference>
<dbReference type="GO" id="GO:0006508">
    <property type="term" value="P:proteolysis"/>
    <property type="evidence" value="ECO:0007669"/>
    <property type="project" value="UniProtKB-KW"/>
</dbReference>
<dbReference type="InterPro" id="IPR050130">
    <property type="entry name" value="ClpA_ClpB"/>
</dbReference>
<dbReference type="GO" id="GO:0005524">
    <property type="term" value="F:ATP binding"/>
    <property type="evidence" value="ECO:0007669"/>
    <property type="project" value="UniProtKB-KW"/>
</dbReference>
<keyword evidence="3" id="KW-0143">Chaperone</keyword>
<dbReference type="PANTHER" id="PTHR11638">
    <property type="entry name" value="ATP-DEPENDENT CLP PROTEASE"/>
    <property type="match status" value="1"/>
</dbReference>
<dbReference type="SMART" id="SM01086">
    <property type="entry name" value="ClpB_D2-small"/>
    <property type="match status" value="1"/>
</dbReference>
<evidence type="ECO:0000313" key="7">
    <source>
        <dbReference type="Proteomes" id="UP000283734"/>
    </source>
</evidence>
<dbReference type="Gene3D" id="1.10.8.60">
    <property type="match status" value="1"/>
</dbReference>
<reference evidence="6 7" key="1">
    <citation type="submission" date="2018-09" db="EMBL/GenBank/DDBJ databases">
        <title>Alcanivorax profundi sp. nov., isolated from 1000 m-depth seawater of the Mariana Trench.</title>
        <authorList>
            <person name="Liu J."/>
        </authorList>
    </citation>
    <scope>NUCLEOTIDE SEQUENCE [LARGE SCALE GENOMIC DNA]</scope>
    <source>
        <strain evidence="6 7">MTEO17</strain>
    </source>
</reference>
<dbReference type="GO" id="GO:0016887">
    <property type="term" value="F:ATP hydrolysis activity"/>
    <property type="evidence" value="ECO:0007669"/>
    <property type="project" value="InterPro"/>
</dbReference>
<keyword evidence="7" id="KW-1185">Reference proteome</keyword>
<accession>A0A418XWG3</accession>
<organism evidence="6 7">
    <name type="scientific">Alcanivorax profundi</name>
    <dbReference type="NCBI Taxonomy" id="2338368"/>
    <lineage>
        <taxon>Bacteria</taxon>
        <taxon>Pseudomonadati</taxon>
        <taxon>Pseudomonadota</taxon>
        <taxon>Gammaproteobacteria</taxon>
        <taxon>Oceanospirillales</taxon>
        <taxon>Alcanivoracaceae</taxon>
        <taxon>Alcanivorax</taxon>
    </lineage>
</organism>
<dbReference type="CDD" id="cd19499">
    <property type="entry name" value="RecA-like_ClpB_Hsp104-like"/>
    <property type="match status" value="1"/>
</dbReference>
<feature type="domain" description="AAA+ ATPase" evidence="4">
    <location>
        <begin position="72"/>
        <end position="193"/>
    </location>
</feature>
<dbReference type="Pfam" id="PF07724">
    <property type="entry name" value="AAA_2"/>
    <property type="match status" value="1"/>
</dbReference>
<dbReference type="Gene3D" id="3.40.50.300">
    <property type="entry name" value="P-loop containing nucleotide triphosphate hydrolases"/>
    <property type="match status" value="1"/>
</dbReference>
<gene>
    <name evidence="6" type="ORF">D4A39_10485</name>
</gene>
<feature type="domain" description="Clp ATPase C-terminal" evidence="5">
    <location>
        <begin position="252"/>
        <end position="338"/>
    </location>
</feature>
<evidence type="ECO:0000259" key="4">
    <source>
        <dbReference type="SMART" id="SM00382"/>
    </source>
</evidence>
<dbReference type="InterPro" id="IPR027417">
    <property type="entry name" value="P-loop_NTPase"/>
</dbReference>
<evidence type="ECO:0000256" key="1">
    <source>
        <dbReference type="ARBA" id="ARBA00022741"/>
    </source>
</evidence>
<dbReference type="GO" id="GO:0034605">
    <property type="term" value="P:cellular response to heat"/>
    <property type="evidence" value="ECO:0007669"/>
    <property type="project" value="TreeGrafter"/>
</dbReference>
<proteinExistence type="predicted"/>
<dbReference type="AlphaFoldDB" id="A0A418XWG3"/>
<dbReference type="GO" id="GO:0008233">
    <property type="term" value="F:peptidase activity"/>
    <property type="evidence" value="ECO:0007669"/>
    <property type="project" value="UniProtKB-KW"/>
</dbReference>
<keyword evidence="1" id="KW-0547">Nucleotide-binding</keyword>
<protein>
    <submittedName>
        <fullName evidence="6">ATP-dependent Clp protease ATP-binding subunit</fullName>
    </submittedName>
</protein>
<dbReference type="InterPro" id="IPR019489">
    <property type="entry name" value="Clp_ATPase_C"/>
</dbReference>
<dbReference type="Pfam" id="PF10431">
    <property type="entry name" value="ClpB_D2-small"/>
    <property type="match status" value="1"/>
</dbReference>
<dbReference type="PRINTS" id="PR00300">
    <property type="entry name" value="CLPPROTEASEA"/>
</dbReference>
<dbReference type="InterPro" id="IPR003593">
    <property type="entry name" value="AAA+_ATPase"/>
</dbReference>
<dbReference type="InterPro" id="IPR003959">
    <property type="entry name" value="ATPase_AAA_core"/>
</dbReference>
<sequence length="341" mass="38415">MPFINDKLEAHQEEVAQQRWATGSGRMNRFVFEPAEVMAHLRKHIVGQPQVLDAMADMLQVIKADIGAEDRPLSVQLFVGPTGVGKTETVRLLAQAIHGSADALCRIDMSTLAQEHYAASLTGAPPGYVGSKEGQNLFDEEAIRGSFSKPGIVLFDELEKASPEVVRTLLNVLERGRLRLTAGNRDIDFRNSLIFMTSNAGASQIAALHPRRWWQPDLSRQRIPDLVDQALHRQFDPEFLNRIDRILTFNTLDRDLVSQLLDIELDRLKRQLDRRKVVLSLGDGARRHLCRPTDARFGAREMGRRIRNELSPPLARVMLDYPQADTFEARMEDGSLIVIPV</sequence>
<keyword evidence="2 6" id="KW-0067">ATP-binding</keyword>
<dbReference type="InterPro" id="IPR001270">
    <property type="entry name" value="ClpA/B"/>
</dbReference>
<evidence type="ECO:0000259" key="5">
    <source>
        <dbReference type="SMART" id="SM01086"/>
    </source>
</evidence>
<dbReference type="EMBL" id="QYYA01000003">
    <property type="protein sequence ID" value="RJG17156.1"/>
    <property type="molecule type" value="Genomic_DNA"/>
</dbReference>
<dbReference type="Proteomes" id="UP000283734">
    <property type="component" value="Unassembled WGS sequence"/>
</dbReference>
<keyword evidence="6" id="KW-0645">Protease</keyword>
<evidence type="ECO:0000256" key="3">
    <source>
        <dbReference type="ARBA" id="ARBA00023186"/>
    </source>
</evidence>
<dbReference type="PANTHER" id="PTHR11638:SF18">
    <property type="entry name" value="HEAT SHOCK PROTEIN 104"/>
    <property type="match status" value="1"/>
</dbReference>
<dbReference type="SMART" id="SM00382">
    <property type="entry name" value="AAA"/>
    <property type="match status" value="1"/>
</dbReference>
<evidence type="ECO:0000256" key="2">
    <source>
        <dbReference type="ARBA" id="ARBA00022840"/>
    </source>
</evidence>
<dbReference type="OrthoDB" id="9803641at2"/>